<dbReference type="PANTHER" id="PTHR30437">
    <property type="entry name" value="TRANSCRIPTION ELONGATION FACTOR GREA"/>
    <property type="match status" value="1"/>
</dbReference>
<dbReference type="InterPro" id="IPR028624">
    <property type="entry name" value="Tscrpt_elong_fac_GreA/B"/>
</dbReference>
<dbReference type="KEGG" id="cta:CTA_0690"/>
<evidence type="ECO:0000256" key="5">
    <source>
        <dbReference type="ARBA" id="ARBA00023163"/>
    </source>
</evidence>
<dbReference type="RefSeq" id="WP_009872006.1">
    <property type="nucleotide sequence ID" value="NC_007429.1"/>
</dbReference>
<dbReference type="GO" id="GO:0003677">
    <property type="term" value="F:DNA binding"/>
    <property type="evidence" value="ECO:0007669"/>
    <property type="project" value="UniProtKB-UniRule"/>
</dbReference>
<evidence type="ECO:0000256" key="3">
    <source>
        <dbReference type="ARBA" id="ARBA00023015"/>
    </source>
</evidence>
<dbReference type="EMBL" id="CP000051">
    <property type="protein sequence ID" value="AAX50913.1"/>
    <property type="molecule type" value="Genomic_DNA"/>
</dbReference>
<keyword evidence="5 8" id="KW-0804">Transcription</keyword>
<evidence type="ECO:0000256" key="8">
    <source>
        <dbReference type="HAMAP-Rule" id="MF_00105"/>
    </source>
</evidence>
<dbReference type="FunFam" id="1.10.287.180:FF:000001">
    <property type="entry name" value="Transcription elongation factor GreA"/>
    <property type="match status" value="1"/>
</dbReference>
<dbReference type="Pfam" id="PF03449">
    <property type="entry name" value="GreA_GreB_N"/>
    <property type="match status" value="1"/>
</dbReference>
<feature type="coiled-coil region" evidence="8">
    <location>
        <begin position="609"/>
        <end position="636"/>
    </location>
</feature>
<dbReference type="SMR" id="A0A0H2X2T1"/>
<dbReference type="InterPro" id="IPR036805">
    <property type="entry name" value="Tscrpt_elong_fac_GreA/B_N_sf"/>
</dbReference>
<dbReference type="GO" id="GO:0032784">
    <property type="term" value="P:regulation of DNA-templated transcription elongation"/>
    <property type="evidence" value="ECO:0007669"/>
    <property type="project" value="UniProtKB-UniRule"/>
</dbReference>
<evidence type="ECO:0000256" key="6">
    <source>
        <dbReference type="ARBA" id="ARBA00024916"/>
    </source>
</evidence>
<organism evidence="11 12">
    <name type="scientific">Chlamydia trachomatis serovar A (strain ATCC VR-571B / DSM 19440 / HAR-13)</name>
    <dbReference type="NCBI Taxonomy" id="315277"/>
    <lineage>
        <taxon>Bacteria</taxon>
        <taxon>Pseudomonadati</taxon>
        <taxon>Chlamydiota</taxon>
        <taxon>Chlamydiia</taxon>
        <taxon>Chlamydiales</taxon>
        <taxon>Chlamydiaceae</taxon>
        <taxon>Chlamydia/Chlamydophila group</taxon>
        <taxon>Chlamydia</taxon>
    </lineage>
</organism>
<dbReference type="SUPFAM" id="SSF54534">
    <property type="entry name" value="FKBP-like"/>
    <property type="match status" value="1"/>
</dbReference>
<accession>A0A0H2X2T1</accession>
<dbReference type="InterPro" id="IPR022691">
    <property type="entry name" value="Tscrpt_elong_fac_GreA/B_N"/>
</dbReference>
<feature type="domain" description="Transcription elongation factor GreA/GreB N-terminal" evidence="10">
    <location>
        <begin position="566"/>
        <end position="635"/>
    </location>
</feature>
<dbReference type="Gene3D" id="1.10.287.180">
    <property type="entry name" value="Transcription elongation factor, GreA/GreB, N-terminal domain"/>
    <property type="match status" value="1"/>
</dbReference>
<proteinExistence type="inferred from homology"/>
<evidence type="ECO:0000256" key="1">
    <source>
        <dbReference type="ARBA" id="ARBA00008213"/>
    </source>
</evidence>
<keyword evidence="8" id="KW-0175">Coiled coil</keyword>
<evidence type="ECO:0000256" key="4">
    <source>
        <dbReference type="ARBA" id="ARBA00023125"/>
    </source>
</evidence>
<dbReference type="PROSITE" id="PS00830">
    <property type="entry name" value="GREAB_2"/>
    <property type="match status" value="1"/>
</dbReference>
<evidence type="ECO:0000256" key="2">
    <source>
        <dbReference type="ARBA" id="ARBA00013729"/>
    </source>
</evidence>
<evidence type="ECO:0000259" key="10">
    <source>
        <dbReference type="Pfam" id="PF03449"/>
    </source>
</evidence>
<sequence length="715" mass="80853">MDYLEKLQSLMENHPSDFFSLWEEYCFNDVVKGDELVVLLEKIKGSTIAPAFGKIAESVIPLWEQLPEGEEKDKVLSLVFDVQTTNSKNLLEIALQQVKKYEDSANYKEALRIVGLRDGITFSHCLGRFALLMHLSEGNFVFHQGGWGVGEIMGVSFLQQKVLVEFEGVLTAKDISFETAFRMLVPLRKDHFLARRFGDPDAFEAFARKEPVAAIECLLKDLGPKNAKEIRNELVELVIPEEDWSRWWQSAKIKMKKDARILAPASSKDPYVFDPKGFSFVSQLQASLSGSNDANKKITSCYAFVRDLGSELKDESNRQLVIKELKALDLPADSALLIQRAMLLSEFLGEKAPELECENIAKLSEDQLFDIVNNIEILSLQKSFLALIHSCSPVWVPVYTKLFLTTSTSMLREQVFKVLNADKEARENILKKVFAMIEQPLLCPELFVWLFARVVDGEDGLFAESDKKEIERQMLASALELMHKVATTSQKDLGKKLYSFLVGQRFLVVRQIIDQASIEYLKEFVLLSSKCPQFTQGDLGVLRSLAEVVQPALKRGTPEEEENILWTTSDSFTRMKNKLQSLVGKEMVENAKEIEDARALGDLRENSEYKIALERRARLQEEIHVLSEEINRAKILTKDAVFTDSVGVGCKVVLESDQGDKVCYTILGPWDANPDEKILSLKSKLAQEMVGKAVGETVLFQGKKHKIKEISSIWD</sequence>
<dbReference type="SUPFAM" id="SSF46557">
    <property type="entry name" value="GreA transcript cleavage protein, N-terminal domain"/>
    <property type="match status" value="1"/>
</dbReference>
<dbReference type="InterPro" id="IPR023459">
    <property type="entry name" value="Tscrpt_elong_fac_GreA/B_fam"/>
</dbReference>
<comment type="function">
    <text evidence="6 8">Necessary for efficient RNA polymerase transcription elongation past template-encoded arresting sites. The arresting sites in DNA have the property of trapping a certain fraction of elongating RNA polymerases that pass through, resulting in locked ternary complexes. Cleavage of the nascent transcript by cleavage factors such as GreA or GreB allows the resumption of elongation from the new 3'terminus. GreA releases sequences of 2 to 3 nucleotides.</text>
</comment>
<dbReference type="Proteomes" id="UP000002532">
    <property type="component" value="Chromosome"/>
</dbReference>
<evidence type="ECO:0000313" key="12">
    <source>
        <dbReference type="Proteomes" id="UP000002532"/>
    </source>
</evidence>
<feature type="domain" description="Transcription elongation factor GreA/GreB C-terminal" evidence="9">
    <location>
        <begin position="644"/>
        <end position="709"/>
    </location>
</feature>
<comment type="similarity">
    <text evidence="1 8">Belongs to the GreA/GreB family.</text>
</comment>
<dbReference type="InterPro" id="IPR001437">
    <property type="entry name" value="Tscrpt_elong_fac_GreA/B_C"/>
</dbReference>
<evidence type="ECO:0000313" key="11">
    <source>
        <dbReference type="EMBL" id="AAX50913.1"/>
    </source>
</evidence>
<dbReference type="Gene3D" id="3.10.50.30">
    <property type="entry name" value="Transcription elongation factor, GreA/GreB, C-terminal domain"/>
    <property type="match status" value="1"/>
</dbReference>
<dbReference type="AlphaFoldDB" id="A0A0H2X2T1"/>
<evidence type="ECO:0000259" key="9">
    <source>
        <dbReference type="Pfam" id="PF01272"/>
    </source>
</evidence>
<dbReference type="GO" id="GO:0006354">
    <property type="term" value="P:DNA-templated transcription elongation"/>
    <property type="evidence" value="ECO:0007669"/>
    <property type="project" value="TreeGrafter"/>
</dbReference>
<dbReference type="InterPro" id="IPR018151">
    <property type="entry name" value="TF_GreA/GreB_CS"/>
</dbReference>
<dbReference type="GO" id="GO:0070063">
    <property type="term" value="F:RNA polymerase binding"/>
    <property type="evidence" value="ECO:0007669"/>
    <property type="project" value="InterPro"/>
</dbReference>
<dbReference type="PROSITE" id="PS00829">
    <property type="entry name" value="GREAB_1"/>
    <property type="match status" value="1"/>
</dbReference>
<dbReference type="NCBIfam" id="NF004969">
    <property type="entry name" value="PRK06330.1"/>
    <property type="match status" value="1"/>
</dbReference>
<keyword evidence="12" id="KW-1185">Reference proteome</keyword>
<dbReference type="HOGENOM" id="CLU_026840_1_0_0"/>
<dbReference type="HAMAP" id="MF_00105">
    <property type="entry name" value="GreA_GreB"/>
    <property type="match status" value="1"/>
</dbReference>
<gene>
    <name evidence="8 11" type="primary">greA</name>
    <name evidence="11" type="ordered locus">CTA_0690</name>
</gene>
<keyword evidence="3 8" id="KW-0805">Transcription regulation</keyword>
<name>A0A0H2X2T1_CHLTA</name>
<dbReference type="PANTHER" id="PTHR30437:SF4">
    <property type="entry name" value="TRANSCRIPTION ELONGATION FACTOR GREA"/>
    <property type="match status" value="1"/>
</dbReference>
<protein>
    <recommendedName>
        <fullName evidence="2 8">Transcription elongation factor GreA</fullName>
    </recommendedName>
    <alternativeName>
        <fullName evidence="7 8">Transcript cleavage factor GreA</fullName>
    </alternativeName>
</protein>
<dbReference type="Pfam" id="PF01272">
    <property type="entry name" value="GreA_GreB"/>
    <property type="match status" value="1"/>
</dbReference>
<reference evidence="11 12" key="1">
    <citation type="journal article" date="2005" name="Infect. Immun.">
        <title>Comparative genomic analysis of Chlamydia trachomatis oculotropic and genitotropic strains.</title>
        <authorList>
            <person name="Carlson J.H."/>
            <person name="Porcella S.F."/>
            <person name="McClarty G."/>
            <person name="Caldwell H.D."/>
        </authorList>
    </citation>
    <scope>NUCLEOTIDE SEQUENCE [LARGE SCALE GENOMIC DNA]</scope>
    <source>
        <strain evidence="12">ATCC VR-571B / DSM 19440 / HAR-13</strain>
    </source>
</reference>
<evidence type="ECO:0000256" key="7">
    <source>
        <dbReference type="ARBA" id="ARBA00030776"/>
    </source>
</evidence>
<keyword evidence="4 8" id="KW-0238">DNA-binding</keyword>
<dbReference type="InterPro" id="IPR036953">
    <property type="entry name" value="GreA/GreB_C_sf"/>
</dbReference>